<sequence length="128" mass="14281">MNWRWVSQAAVEQIQVEQIDRFGGLRGIRDSSLLESALARPVNKAAYGEPEVHDLAAAYLYGILRNHPFIDGNKRTGILVAAVFLAKHGYALTADNGLVYQFVMDVAAGAVEEAETARWFRDFTERRA</sequence>
<name>A0ACD4NIF9_9HYPH</name>
<organism evidence="1 2">
    <name type="scientific">Antarcticirhabdus aurantiaca</name>
    <dbReference type="NCBI Taxonomy" id="2606717"/>
    <lineage>
        <taxon>Bacteria</taxon>
        <taxon>Pseudomonadati</taxon>
        <taxon>Pseudomonadota</taxon>
        <taxon>Alphaproteobacteria</taxon>
        <taxon>Hyphomicrobiales</taxon>
        <taxon>Aurantimonadaceae</taxon>
        <taxon>Antarcticirhabdus</taxon>
    </lineage>
</organism>
<dbReference type="EMBL" id="CP113520">
    <property type="protein sequence ID" value="WAJ26580.1"/>
    <property type="molecule type" value="Genomic_DNA"/>
</dbReference>
<proteinExistence type="predicted"/>
<keyword evidence="2" id="KW-1185">Reference proteome</keyword>
<dbReference type="Proteomes" id="UP001163223">
    <property type="component" value="Chromosome"/>
</dbReference>
<gene>
    <name evidence="1" type="ORF">OXU80_17065</name>
</gene>
<evidence type="ECO:0000313" key="2">
    <source>
        <dbReference type="Proteomes" id="UP001163223"/>
    </source>
</evidence>
<reference evidence="1" key="1">
    <citation type="submission" date="2022-11" db="EMBL/GenBank/DDBJ databases">
        <title>beta-Carotene-producing bacterium, Jeongeuplla avenae sp. nov., alleviates the salt stress of Arabidopsis seedlings.</title>
        <authorList>
            <person name="Jiang L."/>
            <person name="Lee J."/>
        </authorList>
    </citation>
    <scope>NUCLEOTIDE SEQUENCE</scope>
    <source>
        <strain evidence="1">DY_R2A_6</strain>
    </source>
</reference>
<accession>A0ACD4NIF9</accession>
<evidence type="ECO:0000313" key="1">
    <source>
        <dbReference type="EMBL" id="WAJ26580.1"/>
    </source>
</evidence>
<protein>
    <submittedName>
        <fullName evidence="1">Type II toxin-antitoxin system death-on-curing family toxin</fullName>
    </submittedName>
</protein>